<dbReference type="Proteomes" id="UP001151760">
    <property type="component" value="Unassembled WGS sequence"/>
</dbReference>
<feature type="non-terminal residue" evidence="4">
    <location>
        <position position="1"/>
    </location>
</feature>
<evidence type="ECO:0000313" key="4">
    <source>
        <dbReference type="EMBL" id="GJS97666.1"/>
    </source>
</evidence>
<evidence type="ECO:0000256" key="2">
    <source>
        <dbReference type="SAM" id="Coils"/>
    </source>
</evidence>
<keyword evidence="5" id="KW-1185">Reference proteome</keyword>
<accession>A0ABQ5A7R2</accession>
<dbReference type="Gene3D" id="1.20.58.2220">
    <property type="entry name" value="Formin, FH2 domain"/>
    <property type="match status" value="1"/>
</dbReference>
<protein>
    <submittedName>
        <fullName evidence="4">Formin-like protein 14</fullName>
    </submittedName>
</protein>
<name>A0ABQ5A7R2_9ASTR</name>
<feature type="coiled-coil region" evidence="2">
    <location>
        <begin position="109"/>
        <end position="136"/>
    </location>
</feature>
<dbReference type="EMBL" id="BQNB010011982">
    <property type="protein sequence ID" value="GJS97666.1"/>
    <property type="molecule type" value="Genomic_DNA"/>
</dbReference>
<evidence type="ECO:0000313" key="5">
    <source>
        <dbReference type="Proteomes" id="UP001151760"/>
    </source>
</evidence>
<comment type="similarity">
    <text evidence="1">Belongs to the formin-like family. Class-II subfamily.</text>
</comment>
<keyword evidence="2" id="KW-0175">Coiled coil</keyword>
<evidence type="ECO:0000259" key="3">
    <source>
        <dbReference type="Pfam" id="PF02181"/>
    </source>
</evidence>
<dbReference type="Pfam" id="PF02181">
    <property type="entry name" value="FH2"/>
    <property type="match status" value="1"/>
</dbReference>
<organism evidence="4 5">
    <name type="scientific">Tanacetum coccineum</name>
    <dbReference type="NCBI Taxonomy" id="301880"/>
    <lineage>
        <taxon>Eukaryota</taxon>
        <taxon>Viridiplantae</taxon>
        <taxon>Streptophyta</taxon>
        <taxon>Embryophyta</taxon>
        <taxon>Tracheophyta</taxon>
        <taxon>Spermatophyta</taxon>
        <taxon>Magnoliopsida</taxon>
        <taxon>eudicotyledons</taxon>
        <taxon>Gunneridae</taxon>
        <taxon>Pentapetalae</taxon>
        <taxon>asterids</taxon>
        <taxon>campanulids</taxon>
        <taxon>Asterales</taxon>
        <taxon>Asteraceae</taxon>
        <taxon>Asteroideae</taxon>
        <taxon>Anthemideae</taxon>
        <taxon>Anthemidinae</taxon>
        <taxon>Tanacetum</taxon>
    </lineage>
</organism>
<comment type="caution">
    <text evidence="4">The sequence shown here is derived from an EMBL/GenBank/DDBJ whole genome shotgun (WGS) entry which is preliminary data.</text>
</comment>
<reference evidence="4" key="2">
    <citation type="submission" date="2022-01" db="EMBL/GenBank/DDBJ databases">
        <authorList>
            <person name="Yamashiro T."/>
            <person name="Shiraishi A."/>
            <person name="Satake H."/>
            <person name="Nakayama K."/>
        </authorList>
    </citation>
    <scope>NUCLEOTIDE SEQUENCE</scope>
</reference>
<evidence type="ECO:0000256" key="1">
    <source>
        <dbReference type="ARBA" id="ARBA00006468"/>
    </source>
</evidence>
<dbReference type="InterPro" id="IPR051144">
    <property type="entry name" value="Formin_homology_domain"/>
</dbReference>
<dbReference type="InterPro" id="IPR042201">
    <property type="entry name" value="FH2_Formin_sf"/>
</dbReference>
<dbReference type="PANTHER" id="PTHR45733:SF17">
    <property type="entry name" value="FORMIN-LIKE PROTEIN 14"/>
    <property type="match status" value="1"/>
</dbReference>
<sequence>LIMELMKVPRVESKLRVFAFTCTFASQVSDLRKKLSVKESEKLRQIMQTILTLGNGLNQGTARDNLLKLSDTRARNNKMTLMHYLCKIPKLLDFDKDLVHIDAASKIPFKDLAEEVQEVSKGLEKVEQELTALDNDGAIFAGFQMYVYLNTTLPGIEGFCNTAEVEVQTLISLYTEVVSHSVNPNFVYKMVLLSHSEYDLQGRNGESLS</sequence>
<dbReference type="PANTHER" id="PTHR45733">
    <property type="entry name" value="FORMIN-J"/>
    <property type="match status" value="1"/>
</dbReference>
<dbReference type="InterPro" id="IPR015425">
    <property type="entry name" value="FH2_Formin"/>
</dbReference>
<proteinExistence type="inferred from homology"/>
<dbReference type="SUPFAM" id="SSF101447">
    <property type="entry name" value="Formin homology 2 domain (FH2 domain)"/>
    <property type="match status" value="1"/>
</dbReference>
<reference evidence="4" key="1">
    <citation type="journal article" date="2022" name="Int. J. Mol. Sci.">
        <title>Draft Genome of Tanacetum Coccineum: Genomic Comparison of Closely Related Tanacetum-Family Plants.</title>
        <authorList>
            <person name="Yamashiro T."/>
            <person name="Shiraishi A."/>
            <person name="Nakayama K."/>
            <person name="Satake H."/>
        </authorList>
    </citation>
    <scope>NUCLEOTIDE SEQUENCE</scope>
</reference>
<gene>
    <name evidence="4" type="ORF">Tco_0804634</name>
</gene>
<feature type="domain" description="FH2" evidence="3">
    <location>
        <begin position="3"/>
        <end position="176"/>
    </location>
</feature>